<reference evidence="1 2" key="1">
    <citation type="journal article" date="2019" name="Nat. Ecol. Evol.">
        <title>Megaphylogeny resolves global patterns of mushroom evolution.</title>
        <authorList>
            <person name="Varga T."/>
            <person name="Krizsan K."/>
            <person name="Foldi C."/>
            <person name="Dima B."/>
            <person name="Sanchez-Garcia M."/>
            <person name="Sanchez-Ramirez S."/>
            <person name="Szollosi G.J."/>
            <person name="Szarkandi J.G."/>
            <person name="Papp V."/>
            <person name="Albert L."/>
            <person name="Andreopoulos W."/>
            <person name="Angelini C."/>
            <person name="Antonin V."/>
            <person name="Barry K.W."/>
            <person name="Bougher N.L."/>
            <person name="Buchanan P."/>
            <person name="Buyck B."/>
            <person name="Bense V."/>
            <person name="Catcheside P."/>
            <person name="Chovatia M."/>
            <person name="Cooper J."/>
            <person name="Damon W."/>
            <person name="Desjardin D."/>
            <person name="Finy P."/>
            <person name="Geml J."/>
            <person name="Haridas S."/>
            <person name="Hughes K."/>
            <person name="Justo A."/>
            <person name="Karasinski D."/>
            <person name="Kautmanova I."/>
            <person name="Kiss B."/>
            <person name="Kocsube S."/>
            <person name="Kotiranta H."/>
            <person name="LaButti K.M."/>
            <person name="Lechner B.E."/>
            <person name="Liimatainen K."/>
            <person name="Lipzen A."/>
            <person name="Lukacs Z."/>
            <person name="Mihaltcheva S."/>
            <person name="Morgado L.N."/>
            <person name="Niskanen T."/>
            <person name="Noordeloos M.E."/>
            <person name="Ohm R.A."/>
            <person name="Ortiz-Santana B."/>
            <person name="Ovrebo C."/>
            <person name="Racz N."/>
            <person name="Riley R."/>
            <person name="Savchenko A."/>
            <person name="Shiryaev A."/>
            <person name="Soop K."/>
            <person name="Spirin V."/>
            <person name="Szebenyi C."/>
            <person name="Tomsovsky M."/>
            <person name="Tulloss R.E."/>
            <person name="Uehling J."/>
            <person name="Grigoriev I.V."/>
            <person name="Vagvolgyi C."/>
            <person name="Papp T."/>
            <person name="Martin F.M."/>
            <person name="Miettinen O."/>
            <person name="Hibbett D.S."/>
            <person name="Nagy L.G."/>
        </authorList>
    </citation>
    <scope>NUCLEOTIDE SEQUENCE [LARGE SCALE GENOMIC DNA]</scope>
    <source>
        <strain evidence="1 2">CBS 121175</strain>
    </source>
</reference>
<dbReference type="AlphaFoldDB" id="A0A5C3L1L5"/>
<evidence type="ECO:0000313" key="2">
    <source>
        <dbReference type="Proteomes" id="UP000307440"/>
    </source>
</evidence>
<dbReference type="Proteomes" id="UP000307440">
    <property type="component" value="Unassembled WGS sequence"/>
</dbReference>
<dbReference type="OrthoDB" id="3191568at2759"/>
<protein>
    <recommendedName>
        <fullName evidence="3">Tubby C-terminal domain-containing protein</fullName>
    </recommendedName>
</protein>
<dbReference type="STRING" id="230819.A0A5C3L1L5"/>
<name>A0A5C3L1L5_COPMA</name>
<accession>A0A5C3L1L5</accession>
<gene>
    <name evidence="1" type="ORF">FA15DRAFT_588176</name>
</gene>
<evidence type="ECO:0000313" key="1">
    <source>
        <dbReference type="EMBL" id="TFK26615.1"/>
    </source>
</evidence>
<evidence type="ECO:0008006" key="3">
    <source>
        <dbReference type="Google" id="ProtNLM"/>
    </source>
</evidence>
<dbReference type="EMBL" id="ML210173">
    <property type="protein sequence ID" value="TFK26615.1"/>
    <property type="molecule type" value="Genomic_DNA"/>
</dbReference>
<proteinExistence type="predicted"/>
<organism evidence="1 2">
    <name type="scientific">Coprinopsis marcescibilis</name>
    <name type="common">Agaric fungus</name>
    <name type="synonym">Psathyrella marcescibilis</name>
    <dbReference type="NCBI Taxonomy" id="230819"/>
    <lineage>
        <taxon>Eukaryota</taxon>
        <taxon>Fungi</taxon>
        <taxon>Dikarya</taxon>
        <taxon>Basidiomycota</taxon>
        <taxon>Agaricomycotina</taxon>
        <taxon>Agaricomycetes</taxon>
        <taxon>Agaricomycetidae</taxon>
        <taxon>Agaricales</taxon>
        <taxon>Agaricineae</taxon>
        <taxon>Psathyrellaceae</taxon>
        <taxon>Coprinopsis</taxon>
    </lineage>
</organism>
<sequence>MATLNPYAGWTPQTSGSSSIPSIQGALPYIDFPGAREAQWVTFRFASQGGDIFNCVVVDPESHPRFSIVTSIQNGTRTTLLRDGNGGLAGRIEWSQQPVVELRTYVNNIPRQPASTFITRSTDGASKLMTLKGKTYQWTRMPQQGIIGLLNVSYNPQERLGALFKTADGVVCLSVSPTVVAEGLLDVAVLVTILFSSGAHIG</sequence>
<keyword evidence="2" id="KW-1185">Reference proteome</keyword>